<dbReference type="InParanoid" id="A0A7N2L5X4"/>
<protein>
    <recommendedName>
        <fullName evidence="1">Reverse transcriptase zinc-binding domain-containing protein</fullName>
    </recommendedName>
</protein>
<name>A0A7N2L5X4_QUELO</name>
<accession>A0A7N2L5X4</accession>
<keyword evidence="3" id="KW-1185">Reference proteome</keyword>
<dbReference type="Pfam" id="PF13966">
    <property type="entry name" value="zf-RVT"/>
    <property type="match status" value="1"/>
</dbReference>
<evidence type="ECO:0000313" key="2">
    <source>
        <dbReference type="EnsemblPlants" id="QL03p019159:mrna"/>
    </source>
</evidence>
<evidence type="ECO:0000313" key="3">
    <source>
        <dbReference type="Proteomes" id="UP000594261"/>
    </source>
</evidence>
<dbReference type="Gramene" id="QL03p019159:mrna">
    <property type="protein sequence ID" value="QL03p019159:mrna"/>
    <property type="gene ID" value="QL03p019159"/>
</dbReference>
<dbReference type="EnsemblPlants" id="QL03p019159:mrna">
    <property type="protein sequence ID" value="QL03p019159:mrna"/>
    <property type="gene ID" value="QL03p019159"/>
</dbReference>
<proteinExistence type="predicted"/>
<reference evidence="2 3" key="1">
    <citation type="journal article" date="2016" name="G3 (Bethesda)">
        <title>First Draft Assembly and Annotation of the Genome of a California Endemic Oak Quercus lobata Nee (Fagaceae).</title>
        <authorList>
            <person name="Sork V.L."/>
            <person name="Fitz-Gibbon S.T."/>
            <person name="Puiu D."/>
            <person name="Crepeau M."/>
            <person name="Gugger P.F."/>
            <person name="Sherman R."/>
            <person name="Stevens K."/>
            <person name="Langley C.H."/>
            <person name="Pellegrini M."/>
            <person name="Salzberg S.L."/>
        </authorList>
    </citation>
    <scope>NUCLEOTIDE SEQUENCE [LARGE SCALE GENOMIC DNA]</scope>
    <source>
        <strain evidence="2 3">cv. SW786</strain>
    </source>
</reference>
<dbReference type="InterPro" id="IPR026960">
    <property type="entry name" value="RVT-Znf"/>
</dbReference>
<evidence type="ECO:0000259" key="1">
    <source>
        <dbReference type="Pfam" id="PF13966"/>
    </source>
</evidence>
<dbReference type="PANTHER" id="PTHR33116:SF86">
    <property type="entry name" value="REVERSE TRANSCRIPTASE DOMAIN-CONTAINING PROTEIN"/>
    <property type="match status" value="1"/>
</dbReference>
<dbReference type="AlphaFoldDB" id="A0A7N2L5X4"/>
<dbReference type="PANTHER" id="PTHR33116">
    <property type="entry name" value="REVERSE TRANSCRIPTASE ZINC-BINDING DOMAIN-CONTAINING PROTEIN-RELATED-RELATED"/>
    <property type="match status" value="1"/>
</dbReference>
<dbReference type="EMBL" id="LRBV02000003">
    <property type="status" value="NOT_ANNOTATED_CDS"/>
    <property type="molecule type" value="Genomic_DNA"/>
</dbReference>
<dbReference type="Proteomes" id="UP000594261">
    <property type="component" value="Chromosome 3"/>
</dbReference>
<sequence>MPAEDQESLAQTLQVNLVQNPTRYLGMHFKLKGNRCIYFQFLVDKLQAKLQSWKARLLSQAGRTTLITSVLQSLPLYTFACFQSSIPPITTNDILQIPIPKSNSAQDKLKWKHSSSEEYQVSIAYDLINSETWKNSRSNTLDQDCIPTFCCLRHRGIPVTTLCPLCNEEDETPTHLFLLCTFSRACWHGSTLAIQASDFHGTSIQQWLSIILRKHNLKDEVSMEYLQNLFTILWTIWNYRNKVVHEGLSPNPMQVVLTAQSLSCRNKRKNRCAYVYEAVNLQGACVLFGVSSSVSSTTLGVLLEAVVEACFTASNHGLQQILILGDSRGLLKAFNNRGTSSWQDNTRFADLALLFQTGLVYKMILVPPLLG</sequence>
<feature type="domain" description="Reverse transcriptase zinc-binding" evidence="1">
    <location>
        <begin position="143"/>
        <end position="187"/>
    </location>
</feature>
<organism evidence="2 3">
    <name type="scientific">Quercus lobata</name>
    <name type="common">Valley oak</name>
    <dbReference type="NCBI Taxonomy" id="97700"/>
    <lineage>
        <taxon>Eukaryota</taxon>
        <taxon>Viridiplantae</taxon>
        <taxon>Streptophyta</taxon>
        <taxon>Embryophyta</taxon>
        <taxon>Tracheophyta</taxon>
        <taxon>Spermatophyta</taxon>
        <taxon>Magnoliopsida</taxon>
        <taxon>eudicotyledons</taxon>
        <taxon>Gunneridae</taxon>
        <taxon>Pentapetalae</taxon>
        <taxon>rosids</taxon>
        <taxon>fabids</taxon>
        <taxon>Fagales</taxon>
        <taxon>Fagaceae</taxon>
        <taxon>Quercus</taxon>
    </lineage>
</organism>
<reference evidence="2" key="2">
    <citation type="submission" date="2021-01" db="UniProtKB">
        <authorList>
            <consortium name="EnsemblPlants"/>
        </authorList>
    </citation>
    <scope>IDENTIFICATION</scope>
</reference>